<dbReference type="InterPro" id="IPR016162">
    <property type="entry name" value="Ald_DH_N"/>
</dbReference>
<keyword evidence="1" id="KW-0560">Oxidoreductase</keyword>
<feature type="domain" description="Aldehyde dehydrogenase" evidence="2">
    <location>
        <begin position="19"/>
        <end position="467"/>
    </location>
</feature>
<evidence type="ECO:0000313" key="4">
    <source>
        <dbReference type="Proteomes" id="UP000240971"/>
    </source>
</evidence>
<gene>
    <name evidence="3" type="ORF">CLV51_105245</name>
</gene>
<dbReference type="RefSeq" id="WP_106530303.1">
    <property type="nucleotide sequence ID" value="NZ_PYAW01000005.1"/>
</dbReference>
<evidence type="ECO:0000256" key="1">
    <source>
        <dbReference type="ARBA" id="ARBA00023002"/>
    </source>
</evidence>
<dbReference type="Gene3D" id="3.40.605.10">
    <property type="entry name" value="Aldehyde Dehydrogenase, Chain A, domain 1"/>
    <property type="match status" value="1"/>
</dbReference>
<dbReference type="PANTHER" id="PTHR43353">
    <property type="entry name" value="SUCCINATE-SEMIALDEHYDE DEHYDROGENASE, MITOCHONDRIAL"/>
    <property type="match status" value="1"/>
</dbReference>
<dbReference type="GO" id="GO:0016620">
    <property type="term" value="F:oxidoreductase activity, acting on the aldehyde or oxo group of donors, NAD or NADP as acceptor"/>
    <property type="evidence" value="ECO:0007669"/>
    <property type="project" value="InterPro"/>
</dbReference>
<dbReference type="InterPro" id="IPR016161">
    <property type="entry name" value="Ald_DH/histidinol_DH"/>
</dbReference>
<dbReference type="Pfam" id="PF00171">
    <property type="entry name" value="Aldedh"/>
    <property type="match status" value="1"/>
</dbReference>
<sequence length="530" mass="56345">MSITGENIIGFTTSATGTDQLRAYDPVSNATLPEIFTIATGAEVELAVNKATTAFRAYRHTSPEVRAVFLETIATEILAIGDPLLERAVAESGLPLARITGERMRTVTQIRLFAAVLREGSWVDAIIDPAQPERTPLPRPDIRKMLVPLGPILVFPASNFPLAFSTAGGDTAAALAAGNPVIVKAHESHPGTNELVSVAIQKAAQQCGMPDGVFSSLTGAGPALGQQLVKHNGIKAIGFTGSFKAGMAIFDAVTQRREPIPVYAEMGSVNPVLLLPAKLATAAEQVAQQYAASITMGAGQFCTNPGLLITLAGEATEKFAAALQQQLHSIAAGTMLNPAICYHYYENREQLARRKGVQTLVSGASQVAQTKGAPALYRVSGQHFLASEELQQEVFGPSSLLVVCADEKELQTVLSQLHGQLTATVMAEPEDLQQFAVALQLLADKAGRIIFNNVPTGVEVGYAMHHGGPFPATTDIRSTSVGASAILRFARPLCFQDWPQQLLPDALKDGNPLNIWRKVNGEITRDAVSK</sequence>
<dbReference type="Gene3D" id="3.40.309.10">
    <property type="entry name" value="Aldehyde Dehydrogenase, Chain A, domain 2"/>
    <property type="match status" value="1"/>
</dbReference>
<evidence type="ECO:0000313" key="3">
    <source>
        <dbReference type="EMBL" id="PSL44872.1"/>
    </source>
</evidence>
<dbReference type="EMBL" id="PYAW01000005">
    <property type="protein sequence ID" value="PSL44872.1"/>
    <property type="molecule type" value="Genomic_DNA"/>
</dbReference>
<dbReference type="AlphaFoldDB" id="A0A2P8HF63"/>
<proteinExistence type="predicted"/>
<dbReference type="InterPro" id="IPR044151">
    <property type="entry name" value="ALDH_KGSADH"/>
</dbReference>
<dbReference type="InterPro" id="IPR016163">
    <property type="entry name" value="Ald_DH_C"/>
</dbReference>
<keyword evidence="4" id="KW-1185">Reference proteome</keyword>
<evidence type="ECO:0000259" key="2">
    <source>
        <dbReference type="Pfam" id="PF00171"/>
    </source>
</evidence>
<dbReference type="Proteomes" id="UP000240971">
    <property type="component" value="Unassembled WGS sequence"/>
</dbReference>
<organism evidence="3 4">
    <name type="scientific">Chitinophaga niastensis</name>
    <dbReference type="NCBI Taxonomy" id="536980"/>
    <lineage>
        <taxon>Bacteria</taxon>
        <taxon>Pseudomonadati</taxon>
        <taxon>Bacteroidota</taxon>
        <taxon>Chitinophagia</taxon>
        <taxon>Chitinophagales</taxon>
        <taxon>Chitinophagaceae</taxon>
        <taxon>Chitinophaga</taxon>
    </lineage>
</organism>
<protein>
    <submittedName>
        <fullName evidence="3">NADP-dependent aldehyde dehydrogenase</fullName>
    </submittedName>
</protein>
<dbReference type="InterPro" id="IPR015590">
    <property type="entry name" value="Aldehyde_DH_dom"/>
</dbReference>
<accession>A0A2P8HF63</accession>
<comment type="caution">
    <text evidence="3">The sequence shown here is derived from an EMBL/GenBank/DDBJ whole genome shotgun (WGS) entry which is preliminary data.</text>
</comment>
<name>A0A2P8HF63_CHINA</name>
<dbReference type="OrthoDB" id="9770537at2"/>
<dbReference type="PANTHER" id="PTHR43353:SF3">
    <property type="entry name" value="ALDEHYDE DEHYDROGENASE-RELATED"/>
    <property type="match status" value="1"/>
</dbReference>
<dbReference type="CDD" id="cd07129">
    <property type="entry name" value="ALDH_KGSADH"/>
    <property type="match status" value="1"/>
</dbReference>
<reference evidence="3 4" key="1">
    <citation type="submission" date="2018-03" db="EMBL/GenBank/DDBJ databases">
        <title>Genomic Encyclopedia of Archaeal and Bacterial Type Strains, Phase II (KMG-II): from individual species to whole genera.</title>
        <authorList>
            <person name="Goeker M."/>
        </authorList>
    </citation>
    <scope>NUCLEOTIDE SEQUENCE [LARGE SCALE GENOMIC DNA]</scope>
    <source>
        <strain evidence="3 4">DSM 24859</strain>
    </source>
</reference>
<dbReference type="SUPFAM" id="SSF53720">
    <property type="entry name" value="ALDH-like"/>
    <property type="match status" value="1"/>
</dbReference>
<dbReference type="InterPro" id="IPR050740">
    <property type="entry name" value="Aldehyde_DH_Superfamily"/>
</dbReference>